<gene>
    <name evidence="2" type="ORF">P0M35_10760</name>
</gene>
<dbReference type="Pfam" id="PF18962">
    <property type="entry name" value="Por_Secre_tail"/>
    <property type="match status" value="1"/>
</dbReference>
<dbReference type="NCBIfam" id="TIGR04183">
    <property type="entry name" value="Por_Secre_tail"/>
    <property type="match status" value="1"/>
</dbReference>
<name>A0AAE3TER5_9BACT</name>
<dbReference type="InterPro" id="IPR026444">
    <property type="entry name" value="Secre_tail"/>
</dbReference>
<evidence type="ECO:0000313" key="3">
    <source>
        <dbReference type="Proteomes" id="UP001221302"/>
    </source>
</evidence>
<feature type="domain" description="Secretion system C-terminal sorting" evidence="1">
    <location>
        <begin position="184"/>
        <end position="259"/>
    </location>
</feature>
<accession>A0AAE3TER5</accession>
<keyword evidence="3" id="KW-1185">Reference proteome</keyword>
<dbReference type="Gene3D" id="2.60.40.4070">
    <property type="match status" value="1"/>
</dbReference>
<proteinExistence type="predicted"/>
<protein>
    <submittedName>
        <fullName evidence="2">T9SS type A sorting domain-containing protein</fullName>
    </submittedName>
</protein>
<comment type="caution">
    <text evidence="2">The sequence shown here is derived from an EMBL/GenBank/DDBJ whole genome shotgun (WGS) entry which is preliminary data.</text>
</comment>
<evidence type="ECO:0000259" key="1">
    <source>
        <dbReference type="Pfam" id="PF18962"/>
    </source>
</evidence>
<dbReference type="Proteomes" id="UP001221302">
    <property type="component" value="Unassembled WGS sequence"/>
</dbReference>
<dbReference type="AlphaFoldDB" id="A0AAE3TER5"/>
<evidence type="ECO:0000313" key="2">
    <source>
        <dbReference type="EMBL" id="MDF1612632.1"/>
    </source>
</evidence>
<reference evidence="2" key="1">
    <citation type="submission" date="2023-03" db="EMBL/GenBank/DDBJ databases">
        <title>Stygiobacter electus gen. nov., sp. nov., facultatively anaerobic thermotolerant bacterium of the class Ignavibacteria from a well of Yessentuki mineral water deposit.</title>
        <authorList>
            <person name="Podosokorskaya O.A."/>
            <person name="Elcheninov A.G."/>
            <person name="Petrova N.F."/>
            <person name="Zavarzina D.G."/>
            <person name="Kublanov I.V."/>
            <person name="Merkel A.Y."/>
        </authorList>
    </citation>
    <scope>NUCLEOTIDE SEQUENCE</scope>
    <source>
        <strain evidence="2">09-Me</strain>
    </source>
</reference>
<dbReference type="RefSeq" id="WP_321536403.1">
    <property type="nucleotide sequence ID" value="NZ_JARGDL010000016.1"/>
</dbReference>
<organism evidence="2 3">
    <name type="scientific">Stygiobacter electus</name>
    <dbReference type="NCBI Taxonomy" id="3032292"/>
    <lineage>
        <taxon>Bacteria</taxon>
        <taxon>Pseudomonadati</taxon>
        <taxon>Ignavibacteriota</taxon>
        <taxon>Ignavibacteria</taxon>
        <taxon>Ignavibacteriales</taxon>
        <taxon>Melioribacteraceae</taxon>
        <taxon>Stygiobacter</taxon>
    </lineage>
</organism>
<sequence>MNYGRMAIIQQNNKDFVYYLGDVKVDGKNIRFKPFVDSLKIEDAETMNDIMSTESFPLNSKSELTLSNLYYVYDNTNYKEAKGNEVANSIELVNTNGKTVKAEFNASDYEQSKLTDNKTSYKVDCSNIEDGIYYLRVKCKPSGNTFYYVNDMESEEPATLNKSYNEIKIAENEIPTSYSLGDNYPNPFNPTTKISFSLPQKSQIKLKVFDVLGREIQILADGVYEAGKYEVEFNATNLPNGVYFYNFTTGRNSITKKMMLIK</sequence>
<dbReference type="EMBL" id="JARGDL010000016">
    <property type="protein sequence ID" value="MDF1612632.1"/>
    <property type="molecule type" value="Genomic_DNA"/>
</dbReference>